<evidence type="ECO:0000313" key="3">
    <source>
        <dbReference type="Proteomes" id="UP000190648"/>
    </source>
</evidence>
<dbReference type="AlphaFoldDB" id="A0A1V4KSD2"/>
<sequence>MDELIVRLAPFHDENCCFLGSVSNKLEHGFQRFFLSYLFARHSMEQLELGAPEEGPSARRTLDNIPPQSEPPAPFTSPWANSKFGSRCSPVHLFLFVRWAVKVLTFSCCSAPARDKTIPRRQIVG</sequence>
<protein>
    <submittedName>
        <fullName evidence="2">Uncharacterized protein</fullName>
    </submittedName>
</protein>
<keyword evidence="3" id="KW-1185">Reference proteome</keyword>
<proteinExistence type="predicted"/>
<evidence type="ECO:0000256" key="1">
    <source>
        <dbReference type="SAM" id="MobiDB-lite"/>
    </source>
</evidence>
<organism evidence="2 3">
    <name type="scientific">Patagioenas fasciata monilis</name>
    <dbReference type="NCBI Taxonomy" id="372326"/>
    <lineage>
        <taxon>Eukaryota</taxon>
        <taxon>Metazoa</taxon>
        <taxon>Chordata</taxon>
        <taxon>Craniata</taxon>
        <taxon>Vertebrata</taxon>
        <taxon>Euteleostomi</taxon>
        <taxon>Archelosauria</taxon>
        <taxon>Archosauria</taxon>
        <taxon>Dinosauria</taxon>
        <taxon>Saurischia</taxon>
        <taxon>Theropoda</taxon>
        <taxon>Coelurosauria</taxon>
        <taxon>Aves</taxon>
        <taxon>Neognathae</taxon>
        <taxon>Neoaves</taxon>
        <taxon>Columbimorphae</taxon>
        <taxon>Columbiformes</taxon>
        <taxon>Columbidae</taxon>
        <taxon>Patagioenas</taxon>
    </lineage>
</organism>
<name>A0A1V4KSD2_PATFA</name>
<evidence type="ECO:0000313" key="2">
    <source>
        <dbReference type="EMBL" id="OPJ87334.1"/>
    </source>
</evidence>
<gene>
    <name evidence="2" type="ORF">AV530_000830</name>
</gene>
<dbReference type="EMBL" id="LSYS01001700">
    <property type="protein sequence ID" value="OPJ87334.1"/>
    <property type="molecule type" value="Genomic_DNA"/>
</dbReference>
<feature type="region of interest" description="Disordered" evidence="1">
    <location>
        <begin position="50"/>
        <end position="76"/>
    </location>
</feature>
<comment type="caution">
    <text evidence="2">The sequence shown here is derived from an EMBL/GenBank/DDBJ whole genome shotgun (WGS) entry which is preliminary data.</text>
</comment>
<dbReference type="Proteomes" id="UP000190648">
    <property type="component" value="Unassembled WGS sequence"/>
</dbReference>
<reference evidence="2 3" key="1">
    <citation type="submission" date="2016-02" db="EMBL/GenBank/DDBJ databases">
        <title>Band-tailed pigeon sequencing and assembly.</title>
        <authorList>
            <person name="Soares A.E."/>
            <person name="Novak B.J."/>
            <person name="Rice E.S."/>
            <person name="O'Connell B."/>
            <person name="Chang D."/>
            <person name="Weber S."/>
            <person name="Shapiro B."/>
        </authorList>
    </citation>
    <scope>NUCLEOTIDE SEQUENCE [LARGE SCALE GENOMIC DNA]</scope>
    <source>
        <strain evidence="2">BTP2013</strain>
        <tissue evidence="2">Blood</tissue>
    </source>
</reference>
<accession>A0A1V4KSD2</accession>